<evidence type="ECO:0000313" key="2">
    <source>
        <dbReference type="EMBL" id="QKV53854.1"/>
    </source>
</evidence>
<protein>
    <submittedName>
        <fullName evidence="2">DUF4115 domain-containing protein</fullName>
    </submittedName>
</protein>
<dbReference type="InterPro" id="IPR050400">
    <property type="entry name" value="Bact_Cytoskel_RodZ"/>
</dbReference>
<evidence type="ECO:0000313" key="3">
    <source>
        <dbReference type="Proteomes" id="UP000509579"/>
    </source>
</evidence>
<dbReference type="PANTHER" id="PTHR34475:SF1">
    <property type="entry name" value="CYTOSKELETON PROTEIN RODZ"/>
    <property type="match status" value="1"/>
</dbReference>
<name>A0A6N1X349_9BURK</name>
<dbReference type="EMBL" id="CP054840">
    <property type="protein sequence ID" value="QKV53854.1"/>
    <property type="molecule type" value="Genomic_DNA"/>
</dbReference>
<gene>
    <name evidence="2" type="ORF">HUK68_13660</name>
</gene>
<dbReference type="Gene3D" id="1.10.260.40">
    <property type="entry name" value="lambda repressor-like DNA-binding domains"/>
    <property type="match status" value="1"/>
</dbReference>
<dbReference type="KEGG" id="aant:HUK68_13660"/>
<dbReference type="Pfam" id="PF13413">
    <property type="entry name" value="HTH_25"/>
    <property type="match status" value="1"/>
</dbReference>
<accession>A0A6N1X349</accession>
<evidence type="ECO:0000259" key="1">
    <source>
        <dbReference type="Pfam" id="PF13464"/>
    </source>
</evidence>
<organism evidence="2 3">
    <name type="scientific">Comamonas antarctica</name>
    <dbReference type="NCBI Taxonomy" id="2743470"/>
    <lineage>
        <taxon>Bacteria</taxon>
        <taxon>Pseudomonadati</taxon>
        <taxon>Pseudomonadota</taxon>
        <taxon>Betaproteobacteria</taxon>
        <taxon>Burkholderiales</taxon>
        <taxon>Comamonadaceae</taxon>
        <taxon>Comamonas</taxon>
    </lineage>
</organism>
<reference evidence="2 3" key="1">
    <citation type="submission" date="2020-06" db="EMBL/GenBank/DDBJ databases">
        <title>Acidovorax antarctica sp. nov., isolated from Corinth ice sheet soil, Antarctic Fields Peninsula.</title>
        <authorList>
            <person name="Xu Q."/>
            <person name="Peng F."/>
        </authorList>
    </citation>
    <scope>NUCLEOTIDE SEQUENCE [LARGE SCALE GENOMIC DNA]</scope>
    <source>
        <strain evidence="2 3">16-35-5</strain>
    </source>
</reference>
<sequence>MSGEQGDTQASAGQQLRQAREAAGLHVAALAGALKVPVHKLEALEADDYAAFNDHVFMRALASSICRTLGLEVQPVLDKLPRSAIKGFDAQRMHLNAPIKARAGKSGGMAASSGGVSRKAVGAVVLLLLGAAAVYFMPDGMLDRGDAEQGREVTSQPVDAVPAPAAALPAAPAADVPAAAALPAAAPTGAVPAAIDTPPAAAPAAAAPAAAAAAATDAVPPALPGQAPLAFSATAPSWVQVKDARGAVVLSKNLGAGETAQVSATLPVQVVVGRVAATTLQVRGQPFDLAAVAQGKDVARFEVK</sequence>
<dbReference type="PANTHER" id="PTHR34475">
    <property type="match status" value="1"/>
</dbReference>
<dbReference type="Pfam" id="PF13464">
    <property type="entry name" value="RodZ_C"/>
    <property type="match status" value="1"/>
</dbReference>
<dbReference type="RefSeq" id="WP_175504660.1">
    <property type="nucleotide sequence ID" value="NZ_CP054840.1"/>
</dbReference>
<dbReference type="InterPro" id="IPR025194">
    <property type="entry name" value="RodZ-like_C"/>
</dbReference>
<dbReference type="InterPro" id="IPR010982">
    <property type="entry name" value="Lambda_DNA-bd_dom_sf"/>
</dbReference>
<feature type="domain" description="Cytoskeleton protein RodZ-like C-terminal" evidence="1">
    <location>
        <begin position="231"/>
        <end position="302"/>
    </location>
</feature>
<dbReference type="Proteomes" id="UP000509579">
    <property type="component" value="Chromosome"/>
</dbReference>
<proteinExistence type="predicted"/>
<keyword evidence="3" id="KW-1185">Reference proteome</keyword>
<dbReference type="AlphaFoldDB" id="A0A6N1X349"/>
<dbReference type="GO" id="GO:0003677">
    <property type="term" value="F:DNA binding"/>
    <property type="evidence" value="ECO:0007669"/>
    <property type="project" value="InterPro"/>
</dbReference>